<dbReference type="OrthoDB" id="1301099at2759"/>
<dbReference type="EMBL" id="JACXVP010000008">
    <property type="protein sequence ID" value="KAG5592854.1"/>
    <property type="molecule type" value="Genomic_DNA"/>
</dbReference>
<proteinExistence type="predicted"/>
<dbReference type="AlphaFoldDB" id="A0A9J5Y173"/>
<dbReference type="Proteomes" id="UP000824120">
    <property type="component" value="Chromosome 8"/>
</dbReference>
<gene>
    <name evidence="2" type="ORF">H5410_043368</name>
</gene>
<accession>A0A9J5Y173</accession>
<evidence type="ECO:0000313" key="3">
    <source>
        <dbReference type="Proteomes" id="UP000824120"/>
    </source>
</evidence>
<sequence length="136" mass="15555">MAAYTAVISLLQTFEQRNPELFHDHTAQMLDSLHATAEYFQHVLENISKKDVVELKICQIIKESSWTFGILQHRDLLPVVEKMDTTKKHVMDILSHDADQILELSRDSLIDIPSTSNPMLSDQLEDDIVHGLDDDN</sequence>
<evidence type="ECO:0000313" key="2">
    <source>
        <dbReference type="EMBL" id="KAG5592854.1"/>
    </source>
</evidence>
<evidence type="ECO:0000256" key="1">
    <source>
        <dbReference type="SAM" id="MobiDB-lite"/>
    </source>
</evidence>
<protein>
    <submittedName>
        <fullName evidence="2">Uncharacterized protein</fullName>
    </submittedName>
</protein>
<dbReference type="Gene3D" id="1.20.5.4130">
    <property type="match status" value="1"/>
</dbReference>
<comment type="caution">
    <text evidence="2">The sequence shown here is derived from an EMBL/GenBank/DDBJ whole genome shotgun (WGS) entry which is preliminary data.</text>
</comment>
<feature type="region of interest" description="Disordered" evidence="1">
    <location>
        <begin position="115"/>
        <end position="136"/>
    </location>
</feature>
<keyword evidence="3" id="KW-1185">Reference proteome</keyword>
<organism evidence="2 3">
    <name type="scientific">Solanum commersonii</name>
    <name type="common">Commerson's wild potato</name>
    <name type="synonym">Commerson's nightshade</name>
    <dbReference type="NCBI Taxonomy" id="4109"/>
    <lineage>
        <taxon>Eukaryota</taxon>
        <taxon>Viridiplantae</taxon>
        <taxon>Streptophyta</taxon>
        <taxon>Embryophyta</taxon>
        <taxon>Tracheophyta</taxon>
        <taxon>Spermatophyta</taxon>
        <taxon>Magnoliopsida</taxon>
        <taxon>eudicotyledons</taxon>
        <taxon>Gunneridae</taxon>
        <taxon>Pentapetalae</taxon>
        <taxon>asterids</taxon>
        <taxon>lamiids</taxon>
        <taxon>Solanales</taxon>
        <taxon>Solanaceae</taxon>
        <taxon>Solanoideae</taxon>
        <taxon>Solaneae</taxon>
        <taxon>Solanum</taxon>
    </lineage>
</organism>
<name>A0A9J5Y173_SOLCO</name>
<feature type="compositionally biased region" description="Basic and acidic residues" evidence="1">
    <location>
        <begin position="127"/>
        <end position="136"/>
    </location>
</feature>
<reference evidence="2 3" key="1">
    <citation type="submission" date="2020-09" db="EMBL/GenBank/DDBJ databases">
        <title>De no assembly of potato wild relative species, Solanum commersonii.</title>
        <authorList>
            <person name="Cho K."/>
        </authorList>
    </citation>
    <scope>NUCLEOTIDE SEQUENCE [LARGE SCALE GENOMIC DNA]</scope>
    <source>
        <strain evidence="2">LZ3.2</strain>
        <tissue evidence="2">Leaf</tissue>
    </source>
</reference>